<dbReference type="GO" id="GO:0003677">
    <property type="term" value="F:DNA binding"/>
    <property type="evidence" value="ECO:0007669"/>
    <property type="project" value="InterPro"/>
</dbReference>
<keyword evidence="2" id="KW-0539">Nucleus</keyword>
<dbReference type="CDD" id="cd12148">
    <property type="entry name" value="fungal_TF_MHR"/>
    <property type="match status" value="1"/>
</dbReference>
<gene>
    <name evidence="5" type="ORF">FOYG_02082</name>
</gene>
<keyword evidence="1" id="KW-0479">Metal-binding</keyword>
<dbReference type="InterPro" id="IPR007219">
    <property type="entry name" value="XnlR_reg_dom"/>
</dbReference>
<dbReference type="OrthoDB" id="39175at2759"/>
<dbReference type="SMART" id="SM00906">
    <property type="entry name" value="Fungal_trans"/>
    <property type="match status" value="1"/>
</dbReference>
<dbReference type="InterPro" id="IPR001138">
    <property type="entry name" value="Zn2Cys6_DnaBD"/>
</dbReference>
<protein>
    <recommendedName>
        <fullName evidence="4">Zn(2)-C6 fungal-type domain-containing protein</fullName>
    </recommendedName>
</protein>
<evidence type="ECO:0000256" key="2">
    <source>
        <dbReference type="ARBA" id="ARBA00023242"/>
    </source>
</evidence>
<dbReference type="AlphaFoldDB" id="W9J757"/>
<feature type="compositionally biased region" description="Low complexity" evidence="3">
    <location>
        <begin position="596"/>
        <end position="608"/>
    </location>
</feature>
<evidence type="ECO:0000256" key="1">
    <source>
        <dbReference type="ARBA" id="ARBA00022723"/>
    </source>
</evidence>
<dbReference type="EMBL" id="JH717839">
    <property type="protein sequence ID" value="EWZ02863.1"/>
    <property type="molecule type" value="Genomic_DNA"/>
</dbReference>
<feature type="region of interest" description="Disordered" evidence="3">
    <location>
        <begin position="580"/>
        <end position="614"/>
    </location>
</feature>
<accession>W9J757</accession>
<dbReference type="PANTHER" id="PTHR46910:SF25">
    <property type="entry name" value="ABC-TRANSPORTER-REGULATING TRANSCRIPTION FACTOR"/>
    <property type="match status" value="1"/>
</dbReference>
<proteinExistence type="predicted"/>
<dbReference type="Pfam" id="PF04082">
    <property type="entry name" value="Fungal_trans"/>
    <property type="match status" value="1"/>
</dbReference>
<feature type="compositionally biased region" description="Low complexity" evidence="3">
    <location>
        <begin position="55"/>
        <end position="65"/>
    </location>
</feature>
<dbReference type="GO" id="GO:0008270">
    <property type="term" value="F:zinc ion binding"/>
    <property type="evidence" value="ECO:0007669"/>
    <property type="project" value="InterPro"/>
</dbReference>
<dbReference type="CDD" id="cd00067">
    <property type="entry name" value="GAL4"/>
    <property type="match status" value="1"/>
</dbReference>
<dbReference type="Gene3D" id="4.10.240.10">
    <property type="entry name" value="Zn(2)-C6 fungal-type DNA-binding domain"/>
    <property type="match status" value="1"/>
</dbReference>
<dbReference type="Proteomes" id="UP000030753">
    <property type="component" value="Unassembled WGS sequence"/>
</dbReference>
<dbReference type="PROSITE" id="PS00463">
    <property type="entry name" value="ZN2_CY6_FUNGAL_1"/>
    <property type="match status" value="1"/>
</dbReference>
<dbReference type="PROSITE" id="PS50048">
    <property type="entry name" value="ZN2_CY6_FUNGAL_2"/>
    <property type="match status" value="1"/>
</dbReference>
<dbReference type="SUPFAM" id="SSF57701">
    <property type="entry name" value="Zn2/Cys6 DNA-binding domain"/>
    <property type="match status" value="1"/>
</dbReference>
<dbReference type="GO" id="GO:0006351">
    <property type="term" value="P:DNA-templated transcription"/>
    <property type="evidence" value="ECO:0007669"/>
    <property type="project" value="InterPro"/>
</dbReference>
<dbReference type="SMART" id="SM00066">
    <property type="entry name" value="GAL4"/>
    <property type="match status" value="1"/>
</dbReference>
<organism evidence="5 6">
    <name type="scientific">Fusarium oxysporum NRRL 32931</name>
    <dbReference type="NCBI Taxonomy" id="660029"/>
    <lineage>
        <taxon>Eukaryota</taxon>
        <taxon>Fungi</taxon>
        <taxon>Dikarya</taxon>
        <taxon>Ascomycota</taxon>
        <taxon>Pezizomycotina</taxon>
        <taxon>Sordariomycetes</taxon>
        <taxon>Hypocreomycetidae</taxon>
        <taxon>Hypocreales</taxon>
        <taxon>Nectriaceae</taxon>
        <taxon>Fusarium</taxon>
        <taxon>Fusarium oxysporum species complex</taxon>
    </lineage>
</organism>
<dbReference type="InterPro" id="IPR036864">
    <property type="entry name" value="Zn2-C6_fun-type_DNA-bd_sf"/>
</dbReference>
<dbReference type="GO" id="GO:0000981">
    <property type="term" value="F:DNA-binding transcription factor activity, RNA polymerase II-specific"/>
    <property type="evidence" value="ECO:0007669"/>
    <property type="project" value="InterPro"/>
</dbReference>
<feature type="domain" description="Zn(2)-C6 fungal-type" evidence="4">
    <location>
        <begin position="9"/>
        <end position="45"/>
    </location>
</feature>
<dbReference type="PANTHER" id="PTHR46910">
    <property type="entry name" value="TRANSCRIPTION FACTOR PDR1"/>
    <property type="match status" value="1"/>
</dbReference>
<evidence type="ECO:0000313" key="5">
    <source>
        <dbReference type="EMBL" id="EWZ02863.1"/>
    </source>
</evidence>
<name>W9J757_FUSOX</name>
<dbReference type="InterPro" id="IPR050987">
    <property type="entry name" value="AtrR-like"/>
</dbReference>
<evidence type="ECO:0000259" key="4">
    <source>
        <dbReference type="PROSITE" id="PS50048"/>
    </source>
</evidence>
<evidence type="ECO:0000313" key="6">
    <source>
        <dbReference type="Proteomes" id="UP000030753"/>
    </source>
</evidence>
<sequence length="673" mass="75455">MYVVRSNKSCDQCRNRKVRCLVPPTSPGTQAVCYHCTKRQELCHFSKAQRRFRSRVSPSSSSPVVEPTCTNGPDASPQDAVNAQERVASCFIDDLMLSASPNAILYDEFSVFKIHDQRVASSGLAFFSQRKIDSLTKRLGNPRLRQLVDSVEDLVRSRLSDQVKADPWRSRYRALEPVHISKDETQDFIQHYFIDVHPVFPFLDQVEFRQRALETSLPYVSDTDPQYIALYYAILALGCQQSGGGSFDAGEGKAWELFRMAISHVTDVHRIGDSLMTLQALTAMAIFTMNTASMQMDQSLLAEMTRMALALRYHKSMTLGENPATCQRTFWVVYHLEKQYSFQARRSSAIADYDIGCPIPSVPDSQFGDYNWFWSSIRFSRLLSIAYESVFSTTASTRSAASQLASVGQVRNLLEQWRQSIPEDFRPGEPLRRVRFTDDKTKQVALLTHCYHHHLTIALERAVLFLNEDGEARLASSRNLLHAARAIIELTRYIDVEPHTPIYILGILPSSALFILFDFVVHNPSHPATRGNLTLLDIASGHFSILEHSSSGSIPGNCLSEFAHIARQYVRDFSSRPGEASRAAAAAGEDRQPGIHSGTSHGASHSGSQENRQELCSNELNTTSAQTGVDGGDGWNTLEPLYYPVTDDFLDWMDMQSISDTEVRMLFSSAFPS</sequence>
<reference evidence="5 6" key="1">
    <citation type="submission" date="2011-06" db="EMBL/GenBank/DDBJ databases">
        <title>The Genome Sequence of Fusarium oxysporum FOSC 3-a.</title>
        <authorList>
            <consortium name="The Broad Institute Genome Sequencing Platform"/>
            <person name="Ma L.-J."/>
            <person name="Gale L.R."/>
            <person name="Schwartz D.C."/>
            <person name="Zhou S."/>
            <person name="Corby-Kistler H."/>
            <person name="Young S.K."/>
            <person name="Zeng Q."/>
            <person name="Gargeya S."/>
            <person name="Fitzgerald M."/>
            <person name="Haas B."/>
            <person name="Abouelleil A."/>
            <person name="Alvarado L."/>
            <person name="Arachchi H.M."/>
            <person name="Berlin A."/>
            <person name="Brown A."/>
            <person name="Chapman S.B."/>
            <person name="Chen Z."/>
            <person name="Dunbar C."/>
            <person name="Freedman E."/>
            <person name="Gearin G."/>
            <person name="Gellesch M."/>
            <person name="Goldberg J."/>
            <person name="Griggs A."/>
            <person name="Gujja S."/>
            <person name="Heiman D."/>
            <person name="Howarth C."/>
            <person name="Larson L."/>
            <person name="Lui A."/>
            <person name="MacDonald P.J.P."/>
            <person name="Mehta T."/>
            <person name="Montmayeur A."/>
            <person name="Murphy C."/>
            <person name="Neiman D."/>
            <person name="Pearson M."/>
            <person name="Priest M."/>
            <person name="Roberts A."/>
            <person name="Saif S."/>
            <person name="Shea T."/>
            <person name="Shenoy N."/>
            <person name="Sisk P."/>
            <person name="Stolte C."/>
            <person name="Sykes S."/>
            <person name="Wortman J."/>
            <person name="Nusbaum C."/>
            <person name="Birren B."/>
        </authorList>
    </citation>
    <scope>NUCLEOTIDE SEQUENCE [LARGE SCALE GENOMIC DNA]</scope>
    <source>
        <strain evidence="6">FOSC 3-a</strain>
    </source>
</reference>
<evidence type="ECO:0000256" key="3">
    <source>
        <dbReference type="SAM" id="MobiDB-lite"/>
    </source>
</evidence>
<feature type="region of interest" description="Disordered" evidence="3">
    <location>
        <begin position="54"/>
        <end position="78"/>
    </location>
</feature>
<dbReference type="HOGENOM" id="CLU_016058_3_1_1"/>